<dbReference type="STRING" id="688867.SAMN05660236_5179"/>
<dbReference type="CDD" id="cd18880">
    <property type="entry name" value="NUDIX_ADPRase"/>
    <property type="match status" value="1"/>
</dbReference>
<reference evidence="4 5" key="1">
    <citation type="submission" date="2017-02" db="EMBL/GenBank/DDBJ databases">
        <authorList>
            <person name="Peterson S.W."/>
        </authorList>
    </citation>
    <scope>NUCLEOTIDE SEQUENCE [LARGE SCALE GENOMIC DNA]</scope>
    <source>
        <strain evidence="4 5">DSM 25262</strain>
    </source>
</reference>
<proteinExistence type="predicted"/>
<dbReference type="InterPro" id="IPR015797">
    <property type="entry name" value="NUDIX_hydrolase-like_dom_sf"/>
</dbReference>
<evidence type="ECO:0000256" key="2">
    <source>
        <dbReference type="ARBA" id="ARBA00022801"/>
    </source>
</evidence>
<dbReference type="PROSITE" id="PS51462">
    <property type="entry name" value="NUDIX"/>
    <property type="match status" value="1"/>
</dbReference>
<dbReference type="SUPFAM" id="SSF55811">
    <property type="entry name" value="Nudix"/>
    <property type="match status" value="1"/>
</dbReference>
<dbReference type="Pfam" id="PF00293">
    <property type="entry name" value="NUDIX"/>
    <property type="match status" value="1"/>
</dbReference>
<organism evidence="4 5">
    <name type="scientific">Ohtaekwangia koreensis</name>
    <dbReference type="NCBI Taxonomy" id="688867"/>
    <lineage>
        <taxon>Bacteria</taxon>
        <taxon>Pseudomonadati</taxon>
        <taxon>Bacteroidota</taxon>
        <taxon>Cytophagia</taxon>
        <taxon>Cytophagales</taxon>
        <taxon>Fulvivirgaceae</taxon>
        <taxon>Ohtaekwangia</taxon>
    </lineage>
</organism>
<evidence type="ECO:0000256" key="1">
    <source>
        <dbReference type="ARBA" id="ARBA00001946"/>
    </source>
</evidence>
<evidence type="ECO:0000313" key="5">
    <source>
        <dbReference type="Proteomes" id="UP000190961"/>
    </source>
</evidence>
<comment type="cofactor">
    <cofactor evidence="1">
        <name>Mg(2+)</name>
        <dbReference type="ChEBI" id="CHEBI:18420"/>
    </cofactor>
</comment>
<dbReference type="AlphaFoldDB" id="A0A1T5MF75"/>
<dbReference type="Gene3D" id="3.90.79.10">
    <property type="entry name" value="Nucleoside Triphosphate Pyrophosphohydrolase"/>
    <property type="match status" value="1"/>
</dbReference>
<evidence type="ECO:0000313" key="4">
    <source>
        <dbReference type="EMBL" id="SKC86568.1"/>
    </source>
</evidence>
<dbReference type="PANTHER" id="PTHR43046">
    <property type="entry name" value="GDP-MANNOSE MANNOSYL HYDROLASE"/>
    <property type="match status" value="1"/>
</dbReference>
<dbReference type="RefSeq" id="WP_079689672.1">
    <property type="nucleotide sequence ID" value="NZ_FUZU01000004.1"/>
</dbReference>
<sequence>MDAEIARVYGNRVRIRVCGLCWHTDKLLMVNHKDLKESDFWAPPGGGVEFGESLEAGLKREFMEETNLIVKPGKFLFGCEYIQDPLHAIELFFEATRLSGELQTGKDPELPLIQGAAFFTIKEILDMPQDQVHGIFRMIRSANDIRTLNGFYTL</sequence>
<accession>A0A1T5MF75</accession>
<evidence type="ECO:0000259" key="3">
    <source>
        <dbReference type="PROSITE" id="PS51462"/>
    </source>
</evidence>
<dbReference type="EMBL" id="FUZU01000004">
    <property type="protein sequence ID" value="SKC86568.1"/>
    <property type="molecule type" value="Genomic_DNA"/>
</dbReference>
<dbReference type="GO" id="GO:0016787">
    <property type="term" value="F:hydrolase activity"/>
    <property type="evidence" value="ECO:0007669"/>
    <property type="project" value="UniProtKB-KW"/>
</dbReference>
<feature type="domain" description="Nudix hydrolase" evidence="3">
    <location>
        <begin position="10"/>
        <end position="143"/>
    </location>
</feature>
<gene>
    <name evidence="4" type="ORF">SAMN05660236_5179</name>
</gene>
<dbReference type="Proteomes" id="UP000190961">
    <property type="component" value="Unassembled WGS sequence"/>
</dbReference>
<keyword evidence="5" id="KW-1185">Reference proteome</keyword>
<protein>
    <submittedName>
        <fullName evidence="4">NUDIX domain-containing protein</fullName>
    </submittedName>
</protein>
<dbReference type="InterPro" id="IPR020084">
    <property type="entry name" value="NUDIX_hydrolase_CS"/>
</dbReference>
<dbReference type="InterPro" id="IPR000086">
    <property type="entry name" value="NUDIX_hydrolase_dom"/>
</dbReference>
<name>A0A1T5MF75_9BACT</name>
<keyword evidence="2" id="KW-0378">Hydrolase</keyword>
<dbReference type="PROSITE" id="PS00893">
    <property type="entry name" value="NUDIX_BOX"/>
    <property type="match status" value="1"/>
</dbReference>
<dbReference type="PANTHER" id="PTHR43046:SF14">
    <property type="entry name" value="MUTT_NUDIX FAMILY PROTEIN"/>
    <property type="match status" value="1"/>
</dbReference>